<feature type="binding site" evidence="9">
    <location>
        <position position="125"/>
    </location>
    <ligand>
        <name>ATP</name>
        <dbReference type="ChEBI" id="CHEBI:30616"/>
    </ligand>
</feature>
<keyword evidence="4" id="KW-0808">Transferase</keyword>
<keyword evidence="5 8" id="KW-0547">Nucleotide-binding</keyword>
<dbReference type="Pfam" id="PF01580">
    <property type="entry name" value="FtsK_SpoIIIE"/>
    <property type="match status" value="1"/>
</dbReference>
<dbReference type="InterPro" id="IPR000719">
    <property type="entry name" value="Prot_kinase_dom"/>
</dbReference>
<dbReference type="GO" id="GO:0003677">
    <property type="term" value="F:DNA binding"/>
    <property type="evidence" value="ECO:0007669"/>
    <property type="project" value="InterPro"/>
</dbReference>
<evidence type="ECO:0000256" key="9">
    <source>
        <dbReference type="PROSITE-ProRule" id="PRU10141"/>
    </source>
</evidence>
<evidence type="ECO:0000313" key="14">
    <source>
        <dbReference type="Proteomes" id="UP000605992"/>
    </source>
</evidence>
<evidence type="ECO:0000313" key="13">
    <source>
        <dbReference type="EMBL" id="GII52673.1"/>
    </source>
</evidence>
<dbReference type="Gene3D" id="3.30.980.40">
    <property type="match status" value="1"/>
</dbReference>
<dbReference type="SUPFAM" id="SSF56112">
    <property type="entry name" value="Protein kinase-like (PK-like)"/>
    <property type="match status" value="1"/>
</dbReference>
<dbReference type="InterPro" id="IPR011009">
    <property type="entry name" value="Kinase-like_dom_sf"/>
</dbReference>
<dbReference type="InterPro" id="IPR002543">
    <property type="entry name" value="FtsK_dom"/>
</dbReference>
<dbReference type="PROSITE" id="PS50011">
    <property type="entry name" value="PROTEIN_KINASE_DOM"/>
    <property type="match status" value="1"/>
</dbReference>
<dbReference type="GO" id="GO:0004674">
    <property type="term" value="F:protein serine/threonine kinase activity"/>
    <property type="evidence" value="ECO:0007669"/>
    <property type="project" value="UniProtKB-KW"/>
</dbReference>
<evidence type="ECO:0000259" key="11">
    <source>
        <dbReference type="PROSITE" id="PS50011"/>
    </source>
</evidence>
<dbReference type="Gene3D" id="3.30.200.20">
    <property type="entry name" value="Phosphorylase Kinase, domain 1"/>
    <property type="match status" value="1"/>
</dbReference>
<evidence type="ECO:0000256" key="6">
    <source>
        <dbReference type="ARBA" id="ARBA00022777"/>
    </source>
</evidence>
<evidence type="ECO:0000256" key="2">
    <source>
        <dbReference type="ARBA" id="ARBA00012513"/>
    </source>
</evidence>
<evidence type="ECO:0000256" key="8">
    <source>
        <dbReference type="PROSITE-ProRule" id="PRU00289"/>
    </source>
</evidence>
<reference evidence="13" key="1">
    <citation type="submission" date="2021-01" db="EMBL/GenBank/DDBJ databases">
        <title>Whole genome shotgun sequence of Planotetraspora thailandica NBRC 104271.</title>
        <authorList>
            <person name="Komaki H."/>
            <person name="Tamura T."/>
        </authorList>
    </citation>
    <scope>NUCLEOTIDE SEQUENCE</scope>
    <source>
        <strain evidence="13">NBRC 104271</strain>
    </source>
</reference>
<comment type="caution">
    <text evidence="8">Lacks conserved residue(s) required for the propagation of feature annotation.</text>
</comment>
<dbReference type="Pfam" id="PF17854">
    <property type="entry name" value="FtsK_alpha"/>
    <property type="match status" value="1"/>
</dbReference>
<protein>
    <recommendedName>
        <fullName evidence="2">non-specific serine/threonine protein kinase</fullName>
        <ecNumber evidence="2">2.7.11.1</ecNumber>
    </recommendedName>
</protein>
<evidence type="ECO:0000256" key="4">
    <source>
        <dbReference type="ARBA" id="ARBA00022679"/>
    </source>
</evidence>
<dbReference type="Pfam" id="PF00069">
    <property type="entry name" value="Pkinase"/>
    <property type="match status" value="1"/>
</dbReference>
<dbReference type="InterPro" id="IPR041027">
    <property type="entry name" value="FtsK_alpha"/>
</dbReference>
<dbReference type="EMBL" id="BOOR01000007">
    <property type="protein sequence ID" value="GII52673.1"/>
    <property type="molecule type" value="Genomic_DNA"/>
</dbReference>
<keyword evidence="14" id="KW-1185">Reference proteome</keyword>
<organism evidence="13 14">
    <name type="scientific">Planotetraspora thailandica</name>
    <dbReference type="NCBI Taxonomy" id="487172"/>
    <lineage>
        <taxon>Bacteria</taxon>
        <taxon>Bacillati</taxon>
        <taxon>Actinomycetota</taxon>
        <taxon>Actinomycetes</taxon>
        <taxon>Streptosporangiales</taxon>
        <taxon>Streptosporangiaceae</taxon>
        <taxon>Planotetraspora</taxon>
    </lineage>
</organism>
<dbReference type="Gene3D" id="1.10.510.10">
    <property type="entry name" value="Transferase(Phosphotransferase) domain 1"/>
    <property type="match status" value="1"/>
</dbReference>
<dbReference type="PROSITE" id="PS00107">
    <property type="entry name" value="PROTEIN_KINASE_ATP"/>
    <property type="match status" value="1"/>
</dbReference>
<comment type="similarity">
    <text evidence="1">Belongs to the FtsK/SpoIIIE/SftA family.</text>
</comment>
<dbReference type="InterPro" id="IPR017441">
    <property type="entry name" value="Protein_kinase_ATP_BS"/>
</dbReference>
<evidence type="ECO:0000256" key="5">
    <source>
        <dbReference type="ARBA" id="ARBA00022741"/>
    </source>
</evidence>
<evidence type="ECO:0000256" key="1">
    <source>
        <dbReference type="ARBA" id="ARBA00006474"/>
    </source>
</evidence>
<feature type="domain" description="FtsK" evidence="12">
    <location>
        <begin position="506"/>
        <end position="695"/>
    </location>
</feature>
<feature type="domain" description="Protein kinase" evidence="11">
    <location>
        <begin position="96"/>
        <end position="363"/>
    </location>
</feature>
<comment type="caution">
    <text evidence="13">The sequence shown here is derived from an EMBL/GenBank/DDBJ whole genome shotgun (WGS) entry which is preliminary data.</text>
</comment>
<accession>A0A8J3UWS1</accession>
<proteinExistence type="inferred from homology"/>
<dbReference type="PANTHER" id="PTHR43289">
    <property type="entry name" value="MITOGEN-ACTIVATED PROTEIN KINASE KINASE KINASE 20-RELATED"/>
    <property type="match status" value="1"/>
</dbReference>
<keyword evidence="6" id="KW-0418">Kinase</keyword>
<evidence type="ECO:0000256" key="7">
    <source>
        <dbReference type="ARBA" id="ARBA00022840"/>
    </source>
</evidence>
<dbReference type="GO" id="GO:0005524">
    <property type="term" value="F:ATP binding"/>
    <property type="evidence" value="ECO:0007669"/>
    <property type="project" value="UniProtKB-UniRule"/>
</dbReference>
<gene>
    <name evidence="13" type="ORF">Pth03_10620</name>
</gene>
<dbReference type="SUPFAM" id="SSF52540">
    <property type="entry name" value="P-loop containing nucleoside triphosphate hydrolases"/>
    <property type="match status" value="1"/>
</dbReference>
<dbReference type="InterPro" id="IPR008271">
    <property type="entry name" value="Ser/Thr_kinase_AS"/>
</dbReference>
<dbReference type="CDD" id="cd14014">
    <property type="entry name" value="STKc_PknB_like"/>
    <property type="match status" value="1"/>
</dbReference>
<evidence type="ECO:0000256" key="10">
    <source>
        <dbReference type="SAM" id="MobiDB-lite"/>
    </source>
</evidence>
<dbReference type="PROSITE" id="PS00108">
    <property type="entry name" value="PROTEIN_KINASE_ST"/>
    <property type="match status" value="1"/>
</dbReference>
<name>A0A8J3UWS1_9ACTN</name>
<feature type="region of interest" description="Disordered" evidence="10">
    <location>
        <begin position="354"/>
        <end position="391"/>
    </location>
</feature>
<evidence type="ECO:0000256" key="3">
    <source>
        <dbReference type="ARBA" id="ARBA00022527"/>
    </source>
</evidence>
<dbReference type="Proteomes" id="UP000605992">
    <property type="component" value="Unassembled WGS sequence"/>
</dbReference>
<keyword evidence="7 8" id="KW-0067">ATP-binding</keyword>
<sequence>MRYAGGDALFVSASVELDRPVPAGALLYGGDSGLAMTDVRPRFLHKRSHTLRSDYDPYRTPITVTGSGPESPRSQWLPLIETEGAVLDGVTLADRYRLNEKLGAGAMGEVWKGFDLRLNRDVAVKIFPNHLDPEPHRVERFRAEAQICGALQHAGIVVIHDADEHRGQLFFVMELLSGEDLAKVIDKAQNGLPIERVITIGARLADALAAAHAKRVIHRDIKPANIMLQPGDRPKLCDFGIARVLDPDQSKATTQVGTAAYMAPEQFDGQPDERSDLYSLGCVLYEMLTGDRPFLGNGWQLIFQHSSKTPEAPSATRAEIPAELDELILQALAKKPEDRPQTAGEVAARLKAMRTPPAPQPKLSAGAENVRQPPPQRLLKSGVPERKHTDVDDAAAKKIEAVLRKARIDAKVAGYTRAPGLTRYEIRLGPTTPAAQVLTLSAAFTAALNNTAVRLVELERSTSPLPGVAAVGVEVPHAIPDLISLGDLLRETPTEEALIIGRGRDGNPAVLDLTQSPHFLIGGDVGEIDPLHTLIASALMRRSPHQLRLALLDSRMGRLTPFWELPHVVHQEDPLAWAVAEVERRYADLSSTRCRTTDQFNREVREGRAPVPLGALGNTELVHPHVLAVVDELAEPMRLASTEKAITELTREGRAVGVHVIARTASPDEHVITSRVKAYIAARLALRVPTTEQSMRVLDHMGAESLPPGEGLLVTGRNRRPSPLRLAAISSEEIAAIVSHWRG</sequence>
<keyword evidence="3" id="KW-0723">Serine/threonine-protein kinase</keyword>
<dbReference type="PROSITE" id="PS50901">
    <property type="entry name" value="FTSK"/>
    <property type="match status" value="1"/>
</dbReference>
<dbReference type="PANTHER" id="PTHR43289:SF6">
    <property type="entry name" value="SERINE_THREONINE-PROTEIN KINASE NEKL-3"/>
    <property type="match status" value="1"/>
</dbReference>
<dbReference type="AlphaFoldDB" id="A0A8J3UWS1"/>
<dbReference type="EC" id="2.7.11.1" evidence="2"/>
<evidence type="ECO:0000259" key="12">
    <source>
        <dbReference type="PROSITE" id="PS50901"/>
    </source>
</evidence>
<dbReference type="SMART" id="SM00220">
    <property type="entry name" value="S_TKc"/>
    <property type="match status" value="1"/>
</dbReference>
<dbReference type="InterPro" id="IPR027417">
    <property type="entry name" value="P-loop_NTPase"/>
</dbReference>
<dbReference type="Gene3D" id="3.40.50.300">
    <property type="entry name" value="P-loop containing nucleotide triphosphate hydrolases"/>
    <property type="match status" value="1"/>
</dbReference>